<evidence type="ECO:0000313" key="2">
    <source>
        <dbReference type="Proteomes" id="UP000644693"/>
    </source>
</evidence>
<keyword evidence="2" id="KW-1185">Reference proteome</keyword>
<proteinExistence type="predicted"/>
<dbReference type="EMBL" id="BMYM01000001">
    <property type="protein sequence ID" value="GHD30310.1"/>
    <property type="molecule type" value="Genomic_DNA"/>
</dbReference>
<reference evidence="1" key="1">
    <citation type="journal article" date="2014" name="Int. J. Syst. Evol. Microbiol.">
        <title>Complete genome sequence of Corynebacterium casei LMG S-19264T (=DSM 44701T), isolated from a smear-ripened cheese.</title>
        <authorList>
            <consortium name="US DOE Joint Genome Institute (JGI-PGF)"/>
            <person name="Walter F."/>
            <person name="Albersmeier A."/>
            <person name="Kalinowski J."/>
            <person name="Ruckert C."/>
        </authorList>
    </citation>
    <scope>NUCLEOTIDE SEQUENCE</scope>
    <source>
        <strain evidence="1">KCTC 23430</strain>
    </source>
</reference>
<sequence length="93" mass="9854">MIEDYRGALVMSAYTAVSVGEHRWALLADIEVNELNRGAAAERPGMTGLLSLFYGLCLWSVWYWRGRDLPVTGGSLAGDAAVPALGDDAGPAA</sequence>
<organism evidence="1 2">
    <name type="scientific">Parahalioglobus pacificus</name>
    <dbReference type="NCBI Taxonomy" id="930806"/>
    <lineage>
        <taxon>Bacteria</taxon>
        <taxon>Pseudomonadati</taxon>
        <taxon>Pseudomonadota</taxon>
        <taxon>Gammaproteobacteria</taxon>
        <taxon>Cellvibrionales</taxon>
        <taxon>Halieaceae</taxon>
        <taxon>Parahalioglobus</taxon>
    </lineage>
</organism>
<comment type="caution">
    <text evidence="1">The sequence shown here is derived from an EMBL/GenBank/DDBJ whole genome shotgun (WGS) entry which is preliminary data.</text>
</comment>
<dbReference type="Proteomes" id="UP000644693">
    <property type="component" value="Unassembled WGS sequence"/>
</dbReference>
<gene>
    <name evidence="1" type="ORF">GCM10007053_11950</name>
</gene>
<protein>
    <submittedName>
        <fullName evidence="1">Uncharacterized protein</fullName>
    </submittedName>
</protein>
<dbReference type="AlphaFoldDB" id="A0A919CJ15"/>
<evidence type="ECO:0000313" key="1">
    <source>
        <dbReference type="EMBL" id="GHD30310.1"/>
    </source>
</evidence>
<reference evidence="1" key="2">
    <citation type="submission" date="2020-09" db="EMBL/GenBank/DDBJ databases">
        <authorList>
            <person name="Sun Q."/>
            <person name="Kim S."/>
        </authorList>
    </citation>
    <scope>NUCLEOTIDE SEQUENCE</scope>
    <source>
        <strain evidence="1">KCTC 23430</strain>
    </source>
</reference>
<name>A0A919CJ15_9GAMM</name>
<accession>A0A919CJ15</accession>